<name>A0ABT7BUG2_9CYAN</name>
<dbReference type="Gene3D" id="1.10.10.10">
    <property type="entry name" value="Winged helix-like DNA-binding domain superfamily/Winged helix DNA-binding domain"/>
    <property type="match status" value="1"/>
</dbReference>
<evidence type="ECO:0000256" key="6">
    <source>
        <dbReference type="ARBA" id="ARBA00023136"/>
    </source>
</evidence>
<dbReference type="SUPFAM" id="SSF46785">
    <property type="entry name" value="Winged helix' DNA-binding domain"/>
    <property type="match status" value="1"/>
</dbReference>
<dbReference type="Pfam" id="PF21082">
    <property type="entry name" value="MS_channel_3rd"/>
    <property type="match status" value="1"/>
</dbReference>
<dbReference type="InterPro" id="IPR000591">
    <property type="entry name" value="DEP_dom"/>
</dbReference>
<dbReference type="PANTHER" id="PTHR30347">
    <property type="entry name" value="POTASSIUM CHANNEL RELATED"/>
    <property type="match status" value="1"/>
</dbReference>
<feature type="compositionally biased region" description="Basic and acidic residues" evidence="7">
    <location>
        <begin position="653"/>
        <end position="681"/>
    </location>
</feature>
<dbReference type="InterPro" id="IPR011014">
    <property type="entry name" value="MscS_channel_TM-2"/>
</dbReference>
<dbReference type="RefSeq" id="WP_283757485.1">
    <property type="nucleotide sequence ID" value="NZ_JAQOSQ010000004.1"/>
</dbReference>
<dbReference type="InterPro" id="IPR052702">
    <property type="entry name" value="MscS-like_channel"/>
</dbReference>
<comment type="subcellular location">
    <subcellularLocation>
        <location evidence="1">Cell membrane</location>
        <topology evidence="1">Multi-pass membrane protein</topology>
    </subcellularLocation>
</comment>
<dbReference type="Pfam" id="PF00924">
    <property type="entry name" value="MS_channel_2nd"/>
    <property type="match status" value="1"/>
</dbReference>
<keyword evidence="4 8" id="KW-0812">Transmembrane</keyword>
<keyword evidence="3" id="KW-1003">Cell membrane</keyword>
<feature type="domain" description="DEP" evidence="9">
    <location>
        <begin position="574"/>
        <end position="647"/>
    </location>
</feature>
<dbReference type="InterPro" id="IPR011066">
    <property type="entry name" value="MscS_channel_C_sf"/>
</dbReference>
<comment type="caution">
    <text evidence="10">The sequence shown here is derived from an EMBL/GenBank/DDBJ whole genome shotgun (WGS) entry which is preliminary data.</text>
</comment>
<keyword evidence="11" id="KW-1185">Reference proteome</keyword>
<dbReference type="PANTHER" id="PTHR30347:SF1">
    <property type="entry name" value="MECHANOSENSITIVE CHANNEL MSCK"/>
    <property type="match status" value="1"/>
</dbReference>
<feature type="region of interest" description="Disordered" evidence="7">
    <location>
        <begin position="650"/>
        <end position="689"/>
    </location>
</feature>
<evidence type="ECO:0000313" key="10">
    <source>
        <dbReference type="EMBL" id="MDJ1182833.1"/>
    </source>
</evidence>
<dbReference type="SUPFAM" id="SSF50182">
    <property type="entry name" value="Sm-like ribonucleoproteins"/>
    <property type="match status" value="1"/>
</dbReference>
<dbReference type="CDD" id="cd04371">
    <property type="entry name" value="DEP"/>
    <property type="match status" value="1"/>
</dbReference>
<protein>
    <submittedName>
        <fullName evidence="10">Mechanosensitive ion channel</fullName>
    </submittedName>
</protein>
<gene>
    <name evidence="10" type="ORF">PMH09_06450</name>
</gene>
<accession>A0ABT7BUG2</accession>
<keyword evidence="6 8" id="KW-0472">Membrane</keyword>
<keyword evidence="5 8" id="KW-1133">Transmembrane helix</keyword>
<dbReference type="InterPro" id="IPR006685">
    <property type="entry name" value="MscS_channel_2nd"/>
</dbReference>
<dbReference type="Gene3D" id="3.30.70.100">
    <property type="match status" value="1"/>
</dbReference>
<feature type="transmembrane region" description="Helical" evidence="8">
    <location>
        <begin position="217"/>
        <end position="241"/>
    </location>
</feature>
<evidence type="ECO:0000259" key="9">
    <source>
        <dbReference type="PROSITE" id="PS50186"/>
    </source>
</evidence>
<dbReference type="Proteomes" id="UP001232992">
    <property type="component" value="Unassembled WGS sequence"/>
</dbReference>
<feature type="transmembrane region" description="Helical" evidence="8">
    <location>
        <begin position="314"/>
        <end position="335"/>
    </location>
</feature>
<dbReference type="SUPFAM" id="SSF82689">
    <property type="entry name" value="Mechanosensitive channel protein MscS (YggB), C-terminal domain"/>
    <property type="match status" value="1"/>
</dbReference>
<dbReference type="InterPro" id="IPR036390">
    <property type="entry name" value="WH_DNA-bd_sf"/>
</dbReference>
<evidence type="ECO:0000313" key="11">
    <source>
        <dbReference type="Proteomes" id="UP001232992"/>
    </source>
</evidence>
<feature type="transmembrane region" description="Helical" evidence="8">
    <location>
        <begin position="276"/>
        <end position="294"/>
    </location>
</feature>
<evidence type="ECO:0000256" key="8">
    <source>
        <dbReference type="SAM" id="Phobius"/>
    </source>
</evidence>
<dbReference type="InterPro" id="IPR010920">
    <property type="entry name" value="LSM_dom_sf"/>
</dbReference>
<dbReference type="Pfam" id="PF00610">
    <property type="entry name" value="DEP"/>
    <property type="match status" value="1"/>
</dbReference>
<evidence type="ECO:0000256" key="1">
    <source>
        <dbReference type="ARBA" id="ARBA00004651"/>
    </source>
</evidence>
<reference evidence="10 11" key="1">
    <citation type="submission" date="2023-01" db="EMBL/GenBank/DDBJ databases">
        <title>Novel diversity within Roseofilum (Cyanobacteria; Desertifilaceae) from marine benthic mats with descriptions of four novel species.</title>
        <authorList>
            <person name="Wang Y."/>
            <person name="Berthold D.E."/>
            <person name="Hu J."/>
            <person name="Lefler F.W."/>
            <person name="Laughinghouse H.D. IV."/>
        </authorList>
    </citation>
    <scope>NUCLEOTIDE SEQUENCE [LARGE SCALE GENOMIC DNA]</scope>
    <source>
        <strain evidence="10 11">BLCC-M143</strain>
    </source>
</reference>
<evidence type="ECO:0000256" key="5">
    <source>
        <dbReference type="ARBA" id="ARBA00022989"/>
    </source>
</evidence>
<sequence>MIARSLFSLSCLFGNPNRRPRPAASWGRKPSRVLLALAFILSCLLAVCLPGWSQTANPPAQNTPAARAPIVLDGYELFNVEASGNFTAEERAEIINERLQEKLDAAIANNTAPEVNVLQQNNQVSLQINNRHLLTVTNFDMMPGMRSLEQADIWAESIEKALERARSERTPQHTRWAIKMAAIAVLANVALQGLWFWLKRRVRRKNIQRHDRHNNSWLLLVLILLQIATWIALVCYITNLFPLTRRWLYKVYTLVNNLFSAEIFSVGERALSLNNLLLIVAMAIALILFTNWLTESFKSRIVPLLGINRHSQDAIAAFARYAILFIGLLLILTVSGVDFRSLAILISVLGVGIGFGLQNIAKDFISGLIMIFERPIQVGELVQVGDTQGLVQRIGPRVTEMTTIDRVLIMVPNSRFIEGEVQNWNRTGLTRLKVYVDVAYGSDMQLVHTILLAVAQMPHPEILKHPRPKAQFRGFGESGLNFRIVVFLRDPLKQPKVKSYLLDNMAVELAKYNIEIPFAQRDLNIKLPGLEEATDIWLQQQGLEDWKPESPVIPELPKIKPEYDWEDLIQRMRGAKGLAIRDRRYGLKVFSNCFTGTEAVDWLMEYEQATRSEAIIIGELMTELEIIHHVLDEHGFEDGSLFYRFYADEPDLDAPKDKDYVSKMLPERETSDEQGMEKYPESESAAIDD</sequence>
<comment type="similarity">
    <text evidence="2">Belongs to the MscS (TC 1.A.23) family.</text>
</comment>
<feature type="transmembrane region" description="Helical" evidence="8">
    <location>
        <begin position="176"/>
        <end position="197"/>
    </location>
</feature>
<dbReference type="SMART" id="SM00049">
    <property type="entry name" value="DEP"/>
    <property type="match status" value="1"/>
</dbReference>
<evidence type="ECO:0000256" key="4">
    <source>
        <dbReference type="ARBA" id="ARBA00022692"/>
    </source>
</evidence>
<dbReference type="Gene3D" id="2.30.30.60">
    <property type="match status" value="1"/>
</dbReference>
<dbReference type="EMBL" id="JAQOSQ010000004">
    <property type="protein sequence ID" value="MDJ1182833.1"/>
    <property type="molecule type" value="Genomic_DNA"/>
</dbReference>
<organism evidence="10 11">
    <name type="scientific">Roseofilum casamattae BLCC-M143</name>
    <dbReference type="NCBI Taxonomy" id="3022442"/>
    <lineage>
        <taxon>Bacteria</taxon>
        <taxon>Bacillati</taxon>
        <taxon>Cyanobacteriota</taxon>
        <taxon>Cyanophyceae</taxon>
        <taxon>Desertifilales</taxon>
        <taxon>Desertifilaceae</taxon>
        <taxon>Roseofilum</taxon>
        <taxon>Roseofilum casamattae</taxon>
    </lineage>
</organism>
<evidence type="ECO:0000256" key="2">
    <source>
        <dbReference type="ARBA" id="ARBA00008017"/>
    </source>
</evidence>
<evidence type="ECO:0000256" key="7">
    <source>
        <dbReference type="SAM" id="MobiDB-lite"/>
    </source>
</evidence>
<evidence type="ECO:0000256" key="3">
    <source>
        <dbReference type="ARBA" id="ARBA00022475"/>
    </source>
</evidence>
<dbReference type="InterPro" id="IPR023408">
    <property type="entry name" value="MscS_beta-dom_sf"/>
</dbReference>
<proteinExistence type="inferred from homology"/>
<dbReference type="InterPro" id="IPR036388">
    <property type="entry name" value="WH-like_DNA-bd_sf"/>
</dbReference>
<dbReference type="InterPro" id="IPR049278">
    <property type="entry name" value="MS_channel_C"/>
</dbReference>
<dbReference type="PROSITE" id="PS50186">
    <property type="entry name" value="DEP"/>
    <property type="match status" value="1"/>
</dbReference>
<dbReference type="Gene3D" id="1.10.287.1260">
    <property type="match status" value="1"/>
</dbReference>
<dbReference type="SUPFAM" id="SSF82861">
    <property type="entry name" value="Mechanosensitive channel protein MscS (YggB), transmembrane region"/>
    <property type="match status" value="1"/>
</dbReference>